<evidence type="ECO:0000256" key="3">
    <source>
        <dbReference type="ARBA" id="ARBA00022801"/>
    </source>
</evidence>
<comment type="similarity">
    <text evidence="1">Belongs to the sulfatase family.</text>
</comment>
<dbReference type="GO" id="GO:0004065">
    <property type="term" value="F:arylsulfatase activity"/>
    <property type="evidence" value="ECO:0007669"/>
    <property type="project" value="TreeGrafter"/>
</dbReference>
<dbReference type="FunFam" id="3.40.720.10:FF:000047">
    <property type="entry name" value="Arylsulfatase"/>
    <property type="match status" value="1"/>
</dbReference>
<dbReference type="InterPro" id="IPR017850">
    <property type="entry name" value="Alkaline_phosphatase_core_sf"/>
</dbReference>
<dbReference type="PANTHER" id="PTHR42693">
    <property type="entry name" value="ARYLSULFATASE FAMILY MEMBER"/>
    <property type="match status" value="1"/>
</dbReference>
<dbReference type="PROSITE" id="PS00149">
    <property type="entry name" value="SULFATASE_2"/>
    <property type="match status" value="1"/>
</dbReference>
<sequence length="545" mass="61084">MIPRRDFVRIAAAGAVGAGSFLSAPPRRPNVIVMMADDMGFSDLGCYGSEIHTPNIDSLAQSGVRFTHFRNTARCCPSRTSLLTGLYAHQAGVGHMVNPRPTLPGYQGDLNQSCVTIAQVMRGAGYQTMMSGKWHVTPNNARKHNWPLQRGFDRFYGIIAGAASYYQPWTLTRDNNPIDPEGADYYLTDAIGRNAATYIEDAAAKPDPFFLYVGFTAPHWPLHAFESDIERYRGRYRDGWDALRTERHQRMISMGLVDKKWGLTPRDEEVPAWKDAPDREWQQRRMEVYAAQIDRMDRNVGTILESLRKTGKEQETLILFLADNGGCAENLPTGRINNNSPKQARDGRPMRSGNAPSIMPGGEDTFASYGIAWANASNSPFRRYKHWVHEGGIASPLIARWPGGIGRGGAITHEPGHVIDLMATCIDVAGTRYPELHNGQHVTPMEGRSLEPAFHGKKVSRGDAFYWEHEGNRAVVDGRYKLVSRFPDRWELYDLEADRCEMRDLSGSDAARVERMVGRYDRWAERCNVLPWDEVRKIPAADAGG</sequence>
<evidence type="ECO:0000259" key="6">
    <source>
        <dbReference type="Pfam" id="PF00884"/>
    </source>
</evidence>
<dbReference type="Gene3D" id="3.30.1120.10">
    <property type="match status" value="1"/>
</dbReference>
<keyword evidence="4" id="KW-0106">Calcium</keyword>
<gene>
    <name evidence="7" type="ordered locus">Acid_1528</name>
</gene>
<keyword evidence="3" id="KW-0378">Hydrolase</keyword>
<dbReference type="EMBL" id="CP000473">
    <property type="protein sequence ID" value="ABJ82519.1"/>
    <property type="molecule type" value="Genomic_DNA"/>
</dbReference>
<dbReference type="eggNOG" id="COG3119">
    <property type="taxonomic scope" value="Bacteria"/>
</dbReference>
<protein>
    <submittedName>
        <fullName evidence="7">Sulfatase</fullName>
    </submittedName>
</protein>
<dbReference type="CDD" id="cd16025">
    <property type="entry name" value="PAS_like"/>
    <property type="match status" value="1"/>
</dbReference>
<dbReference type="SUPFAM" id="SSF53649">
    <property type="entry name" value="Alkaline phosphatase-like"/>
    <property type="match status" value="1"/>
</dbReference>
<organism evidence="7">
    <name type="scientific">Solibacter usitatus (strain Ellin6076)</name>
    <dbReference type="NCBI Taxonomy" id="234267"/>
    <lineage>
        <taxon>Bacteria</taxon>
        <taxon>Pseudomonadati</taxon>
        <taxon>Acidobacteriota</taxon>
        <taxon>Terriglobia</taxon>
        <taxon>Bryobacterales</taxon>
        <taxon>Solibacteraceae</taxon>
        <taxon>Candidatus Solibacter</taxon>
    </lineage>
</organism>
<evidence type="ECO:0000256" key="5">
    <source>
        <dbReference type="SAM" id="MobiDB-lite"/>
    </source>
</evidence>
<dbReference type="InterPro" id="IPR000917">
    <property type="entry name" value="Sulfatase_N"/>
</dbReference>
<evidence type="ECO:0000256" key="1">
    <source>
        <dbReference type="ARBA" id="ARBA00008779"/>
    </source>
</evidence>
<dbReference type="InParanoid" id="Q028N3"/>
<dbReference type="Pfam" id="PF00884">
    <property type="entry name" value="Sulfatase"/>
    <property type="match status" value="1"/>
</dbReference>
<dbReference type="STRING" id="234267.Acid_1528"/>
<feature type="domain" description="Sulfatase N-terminal" evidence="6">
    <location>
        <begin position="29"/>
        <end position="430"/>
    </location>
</feature>
<evidence type="ECO:0000313" key="7">
    <source>
        <dbReference type="EMBL" id="ABJ82519.1"/>
    </source>
</evidence>
<dbReference type="AlphaFoldDB" id="Q028N3"/>
<evidence type="ECO:0000256" key="4">
    <source>
        <dbReference type="ARBA" id="ARBA00022837"/>
    </source>
</evidence>
<dbReference type="Gene3D" id="3.40.720.10">
    <property type="entry name" value="Alkaline Phosphatase, subunit A"/>
    <property type="match status" value="1"/>
</dbReference>
<accession>Q028N3</accession>
<dbReference type="KEGG" id="sus:Acid_1528"/>
<dbReference type="InterPro" id="IPR024607">
    <property type="entry name" value="Sulfatase_CS"/>
</dbReference>
<feature type="region of interest" description="Disordered" evidence="5">
    <location>
        <begin position="332"/>
        <end position="361"/>
    </location>
</feature>
<dbReference type="HOGENOM" id="CLU_006332_11_1_0"/>
<keyword evidence="2" id="KW-0479">Metal-binding</keyword>
<reference evidence="7" key="1">
    <citation type="submission" date="2006-10" db="EMBL/GenBank/DDBJ databases">
        <title>Complete sequence of Solibacter usitatus Ellin6076.</title>
        <authorList>
            <consortium name="US DOE Joint Genome Institute"/>
            <person name="Copeland A."/>
            <person name="Lucas S."/>
            <person name="Lapidus A."/>
            <person name="Barry K."/>
            <person name="Detter J.C."/>
            <person name="Glavina del Rio T."/>
            <person name="Hammon N."/>
            <person name="Israni S."/>
            <person name="Dalin E."/>
            <person name="Tice H."/>
            <person name="Pitluck S."/>
            <person name="Thompson L.S."/>
            <person name="Brettin T."/>
            <person name="Bruce D."/>
            <person name="Han C."/>
            <person name="Tapia R."/>
            <person name="Gilna P."/>
            <person name="Schmutz J."/>
            <person name="Larimer F."/>
            <person name="Land M."/>
            <person name="Hauser L."/>
            <person name="Kyrpides N."/>
            <person name="Mikhailova N."/>
            <person name="Janssen P.H."/>
            <person name="Kuske C.R."/>
            <person name="Richardson P."/>
        </authorList>
    </citation>
    <scope>NUCLEOTIDE SEQUENCE</scope>
    <source>
        <strain evidence="7">Ellin6076</strain>
    </source>
</reference>
<proteinExistence type="inferred from homology"/>
<dbReference type="GO" id="GO:0046872">
    <property type="term" value="F:metal ion binding"/>
    <property type="evidence" value="ECO:0007669"/>
    <property type="project" value="UniProtKB-KW"/>
</dbReference>
<evidence type="ECO:0000256" key="2">
    <source>
        <dbReference type="ARBA" id="ARBA00022723"/>
    </source>
</evidence>
<dbReference type="InterPro" id="IPR050738">
    <property type="entry name" value="Sulfatase"/>
</dbReference>
<dbReference type="PANTHER" id="PTHR42693:SF53">
    <property type="entry name" value="ENDO-4-O-SULFATASE"/>
    <property type="match status" value="1"/>
</dbReference>
<name>Q028N3_SOLUE</name>